<sequence>MELKRRGMTPNSLLEDTKKPRLDEEMEVGEEMGSVSTEFEKSLSNQRERSMELNSEGLEVDRFYTIDF</sequence>
<proteinExistence type="predicted"/>
<accession>A0A9W7M8U3</accession>
<name>A0A9W7M8U3_HIBTR</name>
<feature type="region of interest" description="Disordered" evidence="1">
    <location>
        <begin position="1"/>
        <end position="52"/>
    </location>
</feature>
<dbReference type="PANTHER" id="PTHR35699:SF1">
    <property type="entry name" value="F2J10.10 PROTEIN"/>
    <property type="match status" value="1"/>
</dbReference>
<protein>
    <submittedName>
        <fullName evidence="2">Uncharacterized protein</fullName>
    </submittedName>
</protein>
<dbReference type="EMBL" id="BSYR01000026">
    <property type="protein sequence ID" value="GMI94577.1"/>
    <property type="molecule type" value="Genomic_DNA"/>
</dbReference>
<dbReference type="OrthoDB" id="2016911at2759"/>
<evidence type="ECO:0000313" key="2">
    <source>
        <dbReference type="EMBL" id="GMI94577.1"/>
    </source>
</evidence>
<feature type="compositionally biased region" description="Basic and acidic residues" evidence="1">
    <location>
        <begin position="38"/>
        <end position="51"/>
    </location>
</feature>
<comment type="caution">
    <text evidence="2">The sequence shown here is derived from an EMBL/GenBank/DDBJ whole genome shotgun (WGS) entry which is preliminary data.</text>
</comment>
<evidence type="ECO:0000256" key="1">
    <source>
        <dbReference type="SAM" id="MobiDB-lite"/>
    </source>
</evidence>
<organism evidence="2 3">
    <name type="scientific">Hibiscus trionum</name>
    <name type="common">Flower of an hour</name>
    <dbReference type="NCBI Taxonomy" id="183268"/>
    <lineage>
        <taxon>Eukaryota</taxon>
        <taxon>Viridiplantae</taxon>
        <taxon>Streptophyta</taxon>
        <taxon>Embryophyta</taxon>
        <taxon>Tracheophyta</taxon>
        <taxon>Spermatophyta</taxon>
        <taxon>Magnoliopsida</taxon>
        <taxon>eudicotyledons</taxon>
        <taxon>Gunneridae</taxon>
        <taxon>Pentapetalae</taxon>
        <taxon>rosids</taxon>
        <taxon>malvids</taxon>
        <taxon>Malvales</taxon>
        <taxon>Malvaceae</taxon>
        <taxon>Malvoideae</taxon>
        <taxon>Hibiscus</taxon>
    </lineage>
</organism>
<keyword evidence="3" id="KW-1185">Reference proteome</keyword>
<dbReference type="AlphaFoldDB" id="A0A9W7M8U3"/>
<evidence type="ECO:0000313" key="3">
    <source>
        <dbReference type="Proteomes" id="UP001165190"/>
    </source>
</evidence>
<dbReference type="PANTHER" id="PTHR35699">
    <property type="entry name" value="F2J10.10 PROTEIN"/>
    <property type="match status" value="1"/>
</dbReference>
<dbReference type="Proteomes" id="UP001165190">
    <property type="component" value="Unassembled WGS sequence"/>
</dbReference>
<gene>
    <name evidence="2" type="ORF">HRI_003127000</name>
</gene>
<reference evidence="2" key="1">
    <citation type="submission" date="2023-05" db="EMBL/GenBank/DDBJ databases">
        <title>Genome and transcriptome analyses reveal genes involved in the formation of fine ridges on petal epidermal cells in Hibiscus trionum.</title>
        <authorList>
            <person name="Koshimizu S."/>
            <person name="Masuda S."/>
            <person name="Ishii T."/>
            <person name="Shirasu K."/>
            <person name="Hoshino A."/>
            <person name="Arita M."/>
        </authorList>
    </citation>
    <scope>NUCLEOTIDE SEQUENCE</scope>
    <source>
        <strain evidence="2">Hamamatsu line</strain>
    </source>
</reference>